<proteinExistence type="predicted"/>
<sequence length="97" mass="10935">MFFRGSRYEPVKDAEIETGEGRLIRYKRMRFIPDVNGSLSYQVKEGDRPDLVAFNIIGDPEHFWRLCDVNKTQRPVDLTDSPGSRISISGPDGGFGG</sequence>
<evidence type="ECO:0000313" key="3">
    <source>
        <dbReference type="Proteomes" id="UP000594688"/>
    </source>
</evidence>
<evidence type="ECO:0000313" key="2">
    <source>
        <dbReference type="EMBL" id="QPJ62403.1"/>
    </source>
</evidence>
<feature type="region of interest" description="Disordered" evidence="1">
    <location>
        <begin position="75"/>
        <end position="97"/>
    </location>
</feature>
<protein>
    <recommendedName>
        <fullName evidence="4">LysM domain-containing protein</fullName>
    </recommendedName>
</protein>
<gene>
    <name evidence="2" type="ORF">G3M70_11190</name>
</gene>
<dbReference type="AlphaFoldDB" id="A0A7T0G0Y3"/>
<reference evidence="2 3" key="1">
    <citation type="submission" date="2020-02" db="EMBL/GenBank/DDBJ databases">
        <title>Genomic and physiological characterization of two novel Nitrospinaceae genera.</title>
        <authorList>
            <person name="Mueller A.J."/>
            <person name="Jung M.-Y."/>
            <person name="Strachan C.R."/>
            <person name="Herbold C.W."/>
            <person name="Kirkegaard R.H."/>
            <person name="Daims H."/>
        </authorList>
    </citation>
    <scope>NUCLEOTIDE SEQUENCE [LARGE SCALE GENOMIC DNA]</scope>
    <source>
        <strain evidence="2">EB</strain>
    </source>
</reference>
<dbReference type="Proteomes" id="UP000594688">
    <property type="component" value="Chromosome"/>
</dbReference>
<accession>A0A7T0G0Y3</accession>
<evidence type="ECO:0000256" key="1">
    <source>
        <dbReference type="SAM" id="MobiDB-lite"/>
    </source>
</evidence>
<name>A0A7T0G0Y3_9BACT</name>
<evidence type="ECO:0008006" key="4">
    <source>
        <dbReference type="Google" id="ProtNLM"/>
    </source>
</evidence>
<organism evidence="2 3">
    <name type="scientific">Candidatus Nitronauta litoralis</name>
    <dbReference type="NCBI Taxonomy" id="2705533"/>
    <lineage>
        <taxon>Bacteria</taxon>
        <taxon>Pseudomonadati</taxon>
        <taxon>Nitrospinota/Tectimicrobiota group</taxon>
        <taxon>Nitrospinota</taxon>
        <taxon>Nitrospinia</taxon>
        <taxon>Nitrospinales</taxon>
        <taxon>Nitrospinaceae</taxon>
        <taxon>Candidatus Nitronauta</taxon>
    </lineage>
</organism>
<dbReference type="EMBL" id="CP048685">
    <property type="protein sequence ID" value="QPJ62403.1"/>
    <property type="molecule type" value="Genomic_DNA"/>
</dbReference>
<dbReference type="KEGG" id="nli:G3M70_11190"/>